<name>A0A1R4B6I6_9VIBR</name>
<evidence type="ECO:0000313" key="1">
    <source>
        <dbReference type="EMBL" id="SJL84528.1"/>
    </source>
</evidence>
<dbReference type="AlphaFoldDB" id="A0A1R4B6I6"/>
<sequence length="47" mass="5431">MIIEPECSLDYKFIKVRSRPDWLAILVNVINHPKADVEAVESAKRVH</sequence>
<dbReference type="Proteomes" id="UP000189475">
    <property type="component" value="Unassembled WGS sequence"/>
</dbReference>
<organism evidence="1 2">
    <name type="scientific">Vibrio palustris</name>
    <dbReference type="NCBI Taxonomy" id="1918946"/>
    <lineage>
        <taxon>Bacteria</taxon>
        <taxon>Pseudomonadati</taxon>
        <taxon>Pseudomonadota</taxon>
        <taxon>Gammaproteobacteria</taxon>
        <taxon>Vibrionales</taxon>
        <taxon>Vibrionaceae</taxon>
        <taxon>Vibrio</taxon>
    </lineage>
</organism>
<dbReference type="STRING" id="1918946.VPAL9027_02517"/>
<keyword evidence="2" id="KW-1185">Reference proteome</keyword>
<evidence type="ECO:0000313" key="2">
    <source>
        <dbReference type="Proteomes" id="UP000189475"/>
    </source>
</evidence>
<protein>
    <submittedName>
        <fullName evidence="1">Uncharacterized protein</fullName>
    </submittedName>
</protein>
<accession>A0A1R4B6I6</accession>
<dbReference type="EMBL" id="FUFT01000005">
    <property type="protein sequence ID" value="SJL84528.1"/>
    <property type="molecule type" value="Genomic_DNA"/>
</dbReference>
<proteinExistence type="predicted"/>
<gene>
    <name evidence="1" type="ORF">VPAL9027_02517</name>
</gene>
<reference evidence="1 2" key="1">
    <citation type="submission" date="2017-02" db="EMBL/GenBank/DDBJ databases">
        <authorList>
            <person name="Peterson S.W."/>
        </authorList>
    </citation>
    <scope>NUCLEOTIDE SEQUENCE [LARGE SCALE GENOMIC DNA]</scope>
    <source>
        <strain evidence="1 2">CECT 9027</strain>
    </source>
</reference>
<dbReference type="RefSeq" id="WP_162494406.1">
    <property type="nucleotide sequence ID" value="NZ_AP024888.1"/>
</dbReference>